<evidence type="ECO:0000313" key="8">
    <source>
        <dbReference type="Proteomes" id="UP000005951"/>
    </source>
</evidence>
<dbReference type="Pfam" id="PF00378">
    <property type="entry name" value="ECH_1"/>
    <property type="match status" value="1"/>
</dbReference>
<keyword evidence="3" id="KW-0443">Lipid metabolism</keyword>
<dbReference type="InterPro" id="IPR029045">
    <property type="entry name" value="ClpP/crotonase-like_dom_sf"/>
</dbReference>
<dbReference type="NCBIfam" id="NF005699">
    <property type="entry name" value="PRK07509.1"/>
    <property type="match status" value="1"/>
</dbReference>
<comment type="catalytic activity">
    <reaction evidence="4">
        <text>a (3S)-3-hydroxyacyl-CoA = a (2E)-enoyl-CoA + H2O</text>
        <dbReference type="Rhea" id="RHEA:16105"/>
        <dbReference type="ChEBI" id="CHEBI:15377"/>
        <dbReference type="ChEBI" id="CHEBI:57318"/>
        <dbReference type="ChEBI" id="CHEBI:58856"/>
        <dbReference type="EC" id="4.2.1.17"/>
    </reaction>
</comment>
<organism evidence="7 8">
    <name type="scientific">Rhodococcus opacus M213</name>
    <dbReference type="NCBI Taxonomy" id="1129896"/>
    <lineage>
        <taxon>Bacteria</taxon>
        <taxon>Bacillati</taxon>
        <taxon>Actinomycetota</taxon>
        <taxon>Actinomycetes</taxon>
        <taxon>Mycobacteriales</taxon>
        <taxon>Nocardiaceae</taxon>
        <taxon>Rhodococcus</taxon>
    </lineage>
</organism>
<protein>
    <submittedName>
        <fullName evidence="7">Enoyl-CoA hydratase</fullName>
    </submittedName>
</protein>
<evidence type="ECO:0000256" key="2">
    <source>
        <dbReference type="ARBA" id="ARBA00005254"/>
    </source>
</evidence>
<dbReference type="CDD" id="cd06558">
    <property type="entry name" value="crotonase-like"/>
    <property type="match status" value="1"/>
</dbReference>
<dbReference type="InterPro" id="IPR001753">
    <property type="entry name" value="Enoyl-CoA_hydra/iso"/>
</dbReference>
<comment type="catalytic activity">
    <reaction evidence="5">
        <text>a 4-saturated-(3S)-3-hydroxyacyl-CoA = a (3E)-enoyl-CoA + H2O</text>
        <dbReference type="Rhea" id="RHEA:20724"/>
        <dbReference type="ChEBI" id="CHEBI:15377"/>
        <dbReference type="ChEBI" id="CHEBI:58521"/>
        <dbReference type="ChEBI" id="CHEBI:137480"/>
        <dbReference type="EC" id="4.2.1.17"/>
    </reaction>
</comment>
<name>K8XWH0_RHOOP</name>
<accession>K8XWH0</accession>
<comment type="caution">
    <text evidence="7">The sequence shown here is derived from an EMBL/GenBank/DDBJ whole genome shotgun (WGS) entry which is preliminary data.</text>
</comment>
<dbReference type="InterPro" id="IPR045002">
    <property type="entry name" value="Ech1-like"/>
</dbReference>
<dbReference type="PANTHER" id="PTHR43149">
    <property type="entry name" value="ENOYL-COA HYDRATASE"/>
    <property type="match status" value="1"/>
</dbReference>
<dbReference type="SUPFAM" id="SSF52096">
    <property type="entry name" value="ClpP/crotonase"/>
    <property type="match status" value="1"/>
</dbReference>
<dbReference type="PROSITE" id="PS00166">
    <property type="entry name" value="ENOYL_COA_HYDRATASE"/>
    <property type="match status" value="1"/>
</dbReference>
<evidence type="ECO:0000256" key="4">
    <source>
        <dbReference type="ARBA" id="ARBA00023709"/>
    </source>
</evidence>
<dbReference type="GO" id="GO:0004300">
    <property type="term" value="F:enoyl-CoA hydratase activity"/>
    <property type="evidence" value="ECO:0007669"/>
    <property type="project" value="UniProtKB-EC"/>
</dbReference>
<keyword evidence="3" id="KW-0276">Fatty acid metabolism</keyword>
<dbReference type="EMBL" id="AJYC02000032">
    <property type="protein sequence ID" value="EKT82572.1"/>
    <property type="molecule type" value="Genomic_DNA"/>
</dbReference>
<dbReference type="AlphaFoldDB" id="K8XWH0"/>
<gene>
    <name evidence="7" type="ORF">WSS_A11863</name>
</gene>
<dbReference type="RefSeq" id="WP_005255907.1">
    <property type="nucleotide sequence ID" value="NZ_AJYC02000032.1"/>
</dbReference>
<dbReference type="PANTHER" id="PTHR43149:SF1">
    <property type="entry name" value="DELTA(3,5)-DELTA(2,4)-DIENOYL-COA ISOMERASE, MITOCHONDRIAL"/>
    <property type="match status" value="1"/>
</dbReference>
<evidence type="ECO:0000313" key="7">
    <source>
        <dbReference type="EMBL" id="EKT82572.1"/>
    </source>
</evidence>
<reference evidence="7 8" key="1">
    <citation type="journal article" date="2013" name="Genome Announc.">
        <title>Draft Genome Sequence of Rhodococcus opacus Strain M213 Shows a Diverse Catabolic Potential.</title>
        <authorList>
            <person name="Pathak A."/>
            <person name="Green S.J."/>
            <person name="Ogram A."/>
            <person name="Chauhan A."/>
        </authorList>
    </citation>
    <scope>NUCLEOTIDE SEQUENCE [LARGE SCALE GENOMIC DNA]</scope>
    <source>
        <strain evidence="7 8">M213</strain>
    </source>
</reference>
<dbReference type="InterPro" id="IPR018376">
    <property type="entry name" value="Enoyl-CoA_hyd/isom_CS"/>
</dbReference>
<dbReference type="Proteomes" id="UP000005951">
    <property type="component" value="Unassembled WGS sequence"/>
</dbReference>
<comment type="function">
    <text evidence="1">Could possibly oxidize fatty acids using specific components.</text>
</comment>
<evidence type="ECO:0000256" key="5">
    <source>
        <dbReference type="ARBA" id="ARBA00023717"/>
    </source>
</evidence>
<evidence type="ECO:0000256" key="6">
    <source>
        <dbReference type="RuleBase" id="RU003707"/>
    </source>
</evidence>
<evidence type="ECO:0000256" key="3">
    <source>
        <dbReference type="ARBA" id="ARBA00022832"/>
    </source>
</evidence>
<dbReference type="Gene3D" id="3.90.226.10">
    <property type="entry name" value="2-enoyl-CoA Hydratase, Chain A, domain 1"/>
    <property type="match status" value="1"/>
</dbReference>
<sequence length="271" mass="28454">MTTANTQASFADRVRCSVQQGIAHVVLDRPRKLNALDGAMLEALVQAGLHLIDRTDVRVVVLSGAGRAFSAGLDLSQFAQMQCGHGADAVVIGDRFGAARALGQKAVHVWSMVPVPVVAAVHGVAFGGGLQIALGADIRIVAPDTQLSVMEIQWGLVPDMAGTQLLPKAIGDGMAKELTFTGRKFDGTAAAEMKLATRLADDPLEAALELAHEIAPHSRTALCQAKRLLDIAGRVPLADAFDAEQNAIAQLIGSDEQVATIRHRLGAVLPQ</sequence>
<comment type="similarity">
    <text evidence="2 6">Belongs to the enoyl-CoA hydratase/isomerase family.</text>
</comment>
<dbReference type="GO" id="GO:0006631">
    <property type="term" value="P:fatty acid metabolic process"/>
    <property type="evidence" value="ECO:0007669"/>
    <property type="project" value="UniProtKB-KW"/>
</dbReference>
<proteinExistence type="inferred from homology"/>
<evidence type="ECO:0000256" key="1">
    <source>
        <dbReference type="ARBA" id="ARBA00002994"/>
    </source>
</evidence>
<dbReference type="GO" id="GO:0016853">
    <property type="term" value="F:isomerase activity"/>
    <property type="evidence" value="ECO:0007669"/>
    <property type="project" value="InterPro"/>
</dbReference>